<feature type="compositionally biased region" description="Low complexity" evidence="1">
    <location>
        <begin position="1071"/>
        <end position="1091"/>
    </location>
</feature>
<organism evidence="3 4">
    <name type="scientific">Chytriomyces confervae</name>
    <dbReference type="NCBI Taxonomy" id="246404"/>
    <lineage>
        <taxon>Eukaryota</taxon>
        <taxon>Fungi</taxon>
        <taxon>Fungi incertae sedis</taxon>
        <taxon>Chytridiomycota</taxon>
        <taxon>Chytridiomycota incertae sedis</taxon>
        <taxon>Chytridiomycetes</taxon>
        <taxon>Chytridiales</taxon>
        <taxon>Chytriomycetaceae</taxon>
        <taxon>Chytriomyces</taxon>
    </lineage>
</organism>
<feature type="region of interest" description="Disordered" evidence="1">
    <location>
        <begin position="276"/>
        <end position="295"/>
    </location>
</feature>
<feature type="compositionally biased region" description="Polar residues" evidence="1">
    <location>
        <begin position="50"/>
        <end position="59"/>
    </location>
</feature>
<dbReference type="PANTHER" id="PTHR12121">
    <property type="entry name" value="CARBON CATABOLITE REPRESSOR PROTEIN 4"/>
    <property type="match status" value="1"/>
</dbReference>
<feature type="domain" description="Endonuclease/exonuclease/phosphatase" evidence="2">
    <location>
        <begin position="565"/>
        <end position="889"/>
    </location>
</feature>
<dbReference type="Proteomes" id="UP000320333">
    <property type="component" value="Unassembled WGS sequence"/>
</dbReference>
<dbReference type="InterPro" id="IPR050410">
    <property type="entry name" value="CCR4/nocturin_mRNA_transcr"/>
</dbReference>
<feature type="region of interest" description="Disordered" evidence="1">
    <location>
        <begin position="1"/>
        <end position="75"/>
    </location>
</feature>
<reference evidence="3 4" key="1">
    <citation type="journal article" date="2019" name="Sci. Rep.">
        <title>Comparative genomics of chytrid fungi reveal insights into the obligate biotrophic and pathogenic lifestyle of Synchytrium endobioticum.</title>
        <authorList>
            <person name="van de Vossenberg B.T.L.H."/>
            <person name="Warris S."/>
            <person name="Nguyen H.D.T."/>
            <person name="van Gent-Pelzer M.P.E."/>
            <person name="Joly D.L."/>
            <person name="van de Geest H.C."/>
            <person name="Bonants P.J.M."/>
            <person name="Smith D.S."/>
            <person name="Levesque C.A."/>
            <person name="van der Lee T.A.J."/>
        </authorList>
    </citation>
    <scope>NUCLEOTIDE SEQUENCE [LARGE SCALE GENOMIC DNA]</scope>
    <source>
        <strain evidence="3 4">CBS 675.73</strain>
    </source>
</reference>
<feature type="compositionally biased region" description="Polar residues" evidence="1">
    <location>
        <begin position="344"/>
        <end position="366"/>
    </location>
</feature>
<sequence length="1171" mass="125073">MASLLGKQIQTQTQTEKDKERQNGQSADGATARDRSNSIQPMNFAGAVARSNTNKTATFDSPADLPKQNYANPNGPMSLLSQSVPNATWDQYQYQLFANNTNNGNNSNNSDSDDDLLGASRMVDWVVGQDSPTFSMDDHDQLGYSTSISSSFHEYNRFMATRLATSPGAKLSLSGYGVGSPKDVSNMASSFSNTPFLFQSTSSAYHQQFPKPSLAHANPSNGINKFDSDDLTFDINDIDLDPLAFGMPPASSSQKPQHQQKSTLLPLHSQFLANVQEGSAGGSSGPSSSEQTPTGSFKALRRFSIAGGHASTVSNGSGLHATIPELYLPSTQSQKQHQQMSQSVNMNAKASSHYNQNHSNASQGSYQHKHGASPSMGNSLNQQSFMSNPNAGGGASGTSPILINSFVGSGNAMRPNGLIGTSVGTSTTMLSASVDTSPDFSLTALGGRGGASHNGGFGGSGGIAASYQGQGLKAAASNGRLDMPSTSANVSETSPGMLLPPGRVVGGMVLNNAGIAKSELAGDGCPILKLPRMPFLGVQGTMEIPHRVWKKGGTEKPDNRHFMIMSYNVLAPMYCTDSRYHKADSETLDWDHRKKMILDEIAFYSPDFICLQELPPHDFKEVFLPALQKIGYDGHFQQKKREHAADGCAIFFLEARFSLMAVQAFAYSDQVPQDPSSDLYQRLAPFPNIALVCVFQNRQARSLRCRIVNTHLHWDPQFSDTKLLQAAILMEWLERAPHRDVPTAIAADLNSRAGEAVVDYLVRGKVAPGPLFQGKDFGRFTKALTVRNPLTGVTVLASTLAGQPGFEGLLKGGVVIQNPNVPVGGVVTPGAPQPPQQQTLLPLLRHGTKLASAYDRKDLPFTNKTPDFEGSIDHILYTSGTLSIRDVLGDFDQTYYPSDEKEGGVDGAEKSGDEGDVGGGVLGAMDSPELEALVEEDHAAVGDSVVPGVADGLLLSDKRQAKLGDFLKPASEVAELAGSLNENTVVSGSEVVPPPVPGPRPYHHHQPPPPVGYLAKINSFPTPHVPSDHLPLCAWLKWKTVPVGTGPVSSGLNGILGPNIGDRNRARGGRRNNAQQQTSQQQHGHHQQQQQIGMMSTSAPNRGMNGISQVQMQLLMQQQQQQQMMSSQQKPNATQGGVSALSIGIMNSNSSGVSPLPRGYGAPTSGQQQRN</sequence>
<dbReference type="STRING" id="246404.A0A507FFV1"/>
<proteinExistence type="predicted"/>
<gene>
    <name evidence="3" type="ORF">CcCBS67573_g04295</name>
</gene>
<dbReference type="OrthoDB" id="428734at2759"/>
<dbReference type="SUPFAM" id="SSF56219">
    <property type="entry name" value="DNase I-like"/>
    <property type="match status" value="1"/>
</dbReference>
<dbReference type="EMBL" id="QEAP01000126">
    <property type="protein sequence ID" value="TPX74437.1"/>
    <property type="molecule type" value="Genomic_DNA"/>
</dbReference>
<evidence type="ECO:0000256" key="1">
    <source>
        <dbReference type="SAM" id="MobiDB-lite"/>
    </source>
</evidence>
<dbReference type="GO" id="GO:0000175">
    <property type="term" value="F:3'-5'-RNA exonuclease activity"/>
    <property type="evidence" value="ECO:0007669"/>
    <property type="project" value="TreeGrafter"/>
</dbReference>
<evidence type="ECO:0000313" key="3">
    <source>
        <dbReference type="EMBL" id="TPX74437.1"/>
    </source>
</evidence>
<accession>A0A507FFV1</accession>
<feature type="region of interest" description="Disordered" evidence="1">
    <location>
        <begin position="330"/>
        <end position="396"/>
    </location>
</feature>
<evidence type="ECO:0000259" key="2">
    <source>
        <dbReference type="Pfam" id="PF03372"/>
    </source>
</evidence>
<feature type="compositionally biased region" description="Polar residues" evidence="1">
    <location>
        <begin position="375"/>
        <end position="390"/>
    </location>
</feature>
<name>A0A507FFV1_9FUNG</name>
<feature type="region of interest" description="Disordered" evidence="1">
    <location>
        <begin position="896"/>
        <end position="924"/>
    </location>
</feature>
<feature type="region of interest" description="Disordered" evidence="1">
    <location>
        <begin position="1149"/>
        <end position="1171"/>
    </location>
</feature>
<feature type="compositionally biased region" description="Low complexity" evidence="1">
    <location>
        <begin position="330"/>
        <end position="343"/>
    </location>
</feature>
<dbReference type="Gene3D" id="3.60.10.10">
    <property type="entry name" value="Endonuclease/exonuclease/phosphatase"/>
    <property type="match status" value="1"/>
</dbReference>
<dbReference type="Pfam" id="PF03372">
    <property type="entry name" value="Exo_endo_phos"/>
    <property type="match status" value="1"/>
</dbReference>
<comment type="caution">
    <text evidence="3">The sequence shown here is derived from an EMBL/GenBank/DDBJ whole genome shotgun (WGS) entry which is preliminary data.</text>
</comment>
<dbReference type="InterPro" id="IPR005135">
    <property type="entry name" value="Endo/exonuclease/phosphatase"/>
</dbReference>
<evidence type="ECO:0000313" key="4">
    <source>
        <dbReference type="Proteomes" id="UP000320333"/>
    </source>
</evidence>
<keyword evidence="4" id="KW-1185">Reference proteome</keyword>
<feature type="region of interest" description="Disordered" evidence="1">
    <location>
        <begin position="1048"/>
        <end position="1104"/>
    </location>
</feature>
<protein>
    <recommendedName>
        <fullName evidence="2">Endonuclease/exonuclease/phosphatase domain-containing protein</fullName>
    </recommendedName>
</protein>
<dbReference type="AlphaFoldDB" id="A0A507FFV1"/>
<feature type="compositionally biased region" description="Low complexity" evidence="1">
    <location>
        <begin position="285"/>
        <end position="295"/>
    </location>
</feature>
<dbReference type="PANTHER" id="PTHR12121:SF36">
    <property type="entry name" value="ENDONUCLEASE_EXONUCLEASE_PHOSPHATASE DOMAIN-CONTAINING PROTEIN"/>
    <property type="match status" value="1"/>
</dbReference>
<feature type="compositionally biased region" description="Basic and acidic residues" evidence="1">
    <location>
        <begin position="898"/>
        <end position="913"/>
    </location>
</feature>
<dbReference type="InterPro" id="IPR036691">
    <property type="entry name" value="Endo/exonu/phosph_ase_sf"/>
</dbReference>
<feature type="compositionally biased region" description="Polar residues" evidence="1">
    <location>
        <begin position="1092"/>
        <end position="1104"/>
    </location>
</feature>